<keyword evidence="3" id="KW-1185">Reference proteome</keyword>
<proteinExistence type="predicted"/>
<name>A0A7W7U7T9_9ACTN</name>
<dbReference type="Proteomes" id="UP000582643">
    <property type="component" value="Unassembled WGS sequence"/>
</dbReference>
<accession>A0A7W7U7T9</accession>
<dbReference type="RefSeq" id="WP_181924741.1">
    <property type="nucleotide sequence ID" value="NZ_JACHJY010000013.1"/>
</dbReference>
<comment type="caution">
    <text evidence="2">The sequence shown here is derived from an EMBL/GenBank/DDBJ whole genome shotgun (WGS) entry which is preliminary data.</text>
</comment>
<dbReference type="AlphaFoldDB" id="A0A7W7U7T9"/>
<evidence type="ECO:0000313" key="2">
    <source>
        <dbReference type="EMBL" id="MBB4986458.1"/>
    </source>
</evidence>
<evidence type="ECO:0000313" key="3">
    <source>
        <dbReference type="Proteomes" id="UP000582643"/>
    </source>
</evidence>
<keyword evidence="1" id="KW-0812">Transmembrane</keyword>
<keyword evidence="1" id="KW-1133">Transmembrane helix</keyword>
<dbReference type="EMBL" id="JACHJY010000013">
    <property type="protein sequence ID" value="MBB4986458.1"/>
    <property type="molecule type" value="Genomic_DNA"/>
</dbReference>
<feature type="transmembrane region" description="Helical" evidence="1">
    <location>
        <begin position="20"/>
        <end position="44"/>
    </location>
</feature>
<gene>
    <name evidence="2" type="ORF">GGE06_007426</name>
</gene>
<evidence type="ECO:0000256" key="1">
    <source>
        <dbReference type="SAM" id="Phobius"/>
    </source>
</evidence>
<protein>
    <submittedName>
        <fullName evidence="2">Uncharacterized protein</fullName>
    </submittedName>
</protein>
<sequence length="47" mass="4996">MTGTGDVAREQPSTPVWRRLILQAAIGAAGAAGSAAVTFLVYWLQHR</sequence>
<organism evidence="2 3">
    <name type="scientific">Streptomyces nymphaeiformis</name>
    <dbReference type="NCBI Taxonomy" id="2663842"/>
    <lineage>
        <taxon>Bacteria</taxon>
        <taxon>Bacillati</taxon>
        <taxon>Actinomycetota</taxon>
        <taxon>Actinomycetes</taxon>
        <taxon>Kitasatosporales</taxon>
        <taxon>Streptomycetaceae</taxon>
        <taxon>Streptomyces</taxon>
    </lineage>
</organism>
<keyword evidence="1" id="KW-0472">Membrane</keyword>
<reference evidence="2 3" key="1">
    <citation type="submission" date="2020-08" db="EMBL/GenBank/DDBJ databases">
        <title>Genomic Encyclopedia of Type Strains, Phase III (KMG-III): the genomes of soil and plant-associated and newly described type strains.</title>
        <authorList>
            <person name="Whitman W."/>
        </authorList>
    </citation>
    <scope>NUCLEOTIDE SEQUENCE [LARGE SCALE GENOMIC DNA]</scope>
    <source>
        <strain evidence="2 3">SFB5A</strain>
    </source>
</reference>